<reference evidence="1 2" key="1">
    <citation type="submission" date="2017-01" db="EMBL/GenBank/DDBJ databases">
        <authorList>
            <person name="Mah S.A."/>
            <person name="Swanson W.J."/>
            <person name="Moy G.W."/>
            <person name="Vacquier V.D."/>
        </authorList>
    </citation>
    <scope>NUCLEOTIDE SEQUENCE [LARGE SCALE GENOMIC DNA]</scope>
    <source>
        <strain evidence="1 2">GSMNP</strain>
    </source>
</reference>
<dbReference type="AlphaFoldDB" id="A0A1R1YH12"/>
<dbReference type="EMBL" id="LSSN01000059">
    <property type="protein sequence ID" value="OMJ26179.1"/>
    <property type="molecule type" value="Genomic_DNA"/>
</dbReference>
<gene>
    <name evidence="1" type="ORF">AYI70_g382</name>
</gene>
<sequence length="184" mass="21091">MSIGNLSTDNKWFEIQCDLIESFAYLDWNSDPIAISNLLSDFWSSKLVSQDLKKGTKYSVFNTIMVFLENKSILDIINNYPIVAFSLLSKLLLEADFSISFVELQNENNFLSAMKVCSILINSLSTDYARNGEPNYSEMLLSSVFDGYNYIDLLNIEPVSKRQNNSRLYYLFSKFIQLPSTDAF</sequence>
<protein>
    <submittedName>
        <fullName evidence="1">Uncharacterized protein</fullName>
    </submittedName>
</protein>
<evidence type="ECO:0000313" key="1">
    <source>
        <dbReference type="EMBL" id="OMJ26179.1"/>
    </source>
</evidence>
<name>A0A1R1YH12_9FUNG</name>
<keyword evidence="2" id="KW-1185">Reference proteome</keyword>
<dbReference type="Proteomes" id="UP000187283">
    <property type="component" value="Unassembled WGS sequence"/>
</dbReference>
<organism evidence="1 2">
    <name type="scientific">Smittium culicis</name>
    <dbReference type="NCBI Taxonomy" id="133412"/>
    <lineage>
        <taxon>Eukaryota</taxon>
        <taxon>Fungi</taxon>
        <taxon>Fungi incertae sedis</taxon>
        <taxon>Zoopagomycota</taxon>
        <taxon>Kickxellomycotina</taxon>
        <taxon>Harpellomycetes</taxon>
        <taxon>Harpellales</taxon>
        <taxon>Legeriomycetaceae</taxon>
        <taxon>Smittium</taxon>
    </lineage>
</organism>
<accession>A0A1R1YH12</accession>
<comment type="caution">
    <text evidence="1">The sequence shown here is derived from an EMBL/GenBank/DDBJ whole genome shotgun (WGS) entry which is preliminary data.</text>
</comment>
<proteinExistence type="predicted"/>
<evidence type="ECO:0000313" key="2">
    <source>
        <dbReference type="Proteomes" id="UP000187283"/>
    </source>
</evidence>